<dbReference type="AlphaFoldDB" id="A0A5M8PVB9"/>
<name>A0A5M8PVB9_9LECA</name>
<comment type="caution">
    <text evidence="2">The sequence shown here is derived from an EMBL/GenBank/DDBJ whole genome shotgun (WGS) entry which is preliminary data.</text>
</comment>
<sequence>MRWPAVYRIPRAQLSITPHFPPATCKLHLSTMSAPMTQTRRHLSVLTASNLSRDVSTAIQASSQPKYQQSRDQRSAGQLQPPPPPPSPVGFSSSANGWLGRAR</sequence>
<organism evidence="2 3">
    <name type="scientific">Lasallia pustulata</name>
    <dbReference type="NCBI Taxonomy" id="136370"/>
    <lineage>
        <taxon>Eukaryota</taxon>
        <taxon>Fungi</taxon>
        <taxon>Dikarya</taxon>
        <taxon>Ascomycota</taxon>
        <taxon>Pezizomycotina</taxon>
        <taxon>Lecanoromycetes</taxon>
        <taxon>OSLEUM clade</taxon>
        <taxon>Umbilicariomycetidae</taxon>
        <taxon>Umbilicariales</taxon>
        <taxon>Umbilicariaceae</taxon>
        <taxon>Lasallia</taxon>
    </lineage>
</organism>
<gene>
    <name evidence="2" type="ORF">FRX48_03092</name>
</gene>
<evidence type="ECO:0000313" key="2">
    <source>
        <dbReference type="EMBL" id="KAA6413346.1"/>
    </source>
</evidence>
<proteinExistence type="predicted"/>
<feature type="region of interest" description="Disordered" evidence="1">
    <location>
        <begin position="56"/>
        <end position="103"/>
    </location>
</feature>
<dbReference type="Proteomes" id="UP000324767">
    <property type="component" value="Unassembled WGS sequence"/>
</dbReference>
<evidence type="ECO:0000256" key="1">
    <source>
        <dbReference type="SAM" id="MobiDB-lite"/>
    </source>
</evidence>
<feature type="compositionally biased region" description="Polar residues" evidence="1">
    <location>
        <begin position="56"/>
        <end position="68"/>
    </location>
</feature>
<protein>
    <submittedName>
        <fullName evidence="2">Uncharacterized protein</fullName>
    </submittedName>
</protein>
<evidence type="ECO:0000313" key="3">
    <source>
        <dbReference type="Proteomes" id="UP000324767"/>
    </source>
</evidence>
<reference evidence="2 3" key="1">
    <citation type="submission" date="2019-09" db="EMBL/GenBank/DDBJ databases">
        <title>The hologenome of the rock-dwelling lichen Lasallia pustulata.</title>
        <authorList>
            <person name="Greshake Tzovaras B."/>
            <person name="Segers F."/>
            <person name="Bicker A."/>
            <person name="Dal Grande F."/>
            <person name="Otte J."/>
            <person name="Hankeln T."/>
            <person name="Schmitt I."/>
            <person name="Ebersberger I."/>
        </authorList>
    </citation>
    <scope>NUCLEOTIDE SEQUENCE [LARGE SCALE GENOMIC DNA]</scope>
    <source>
        <strain evidence="2">A1-1</strain>
    </source>
</reference>
<dbReference type="EMBL" id="VXIT01000004">
    <property type="protein sequence ID" value="KAA6413346.1"/>
    <property type="molecule type" value="Genomic_DNA"/>
</dbReference>
<accession>A0A5M8PVB9</accession>